<name>A0AAV6Z3D1_ENGPU</name>
<dbReference type="AlphaFoldDB" id="A0AAV6Z3D1"/>
<comment type="caution">
    <text evidence="1">The sequence shown here is derived from an EMBL/GenBank/DDBJ whole genome shotgun (WGS) entry which is preliminary data.</text>
</comment>
<evidence type="ECO:0000313" key="1">
    <source>
        <dbReference type="EMBL" id="KAG8544074.1"/>
    </source>
</evidence>
<dbReference type="EMBL" id="WNYA01002585">
    <property type="protein sequence ID" value="KAG8544074.1"/>
    <property type="molecule type" value="Genomic_DNA"/>
</dbReference>
<protein>
    <submittedName>
        <fullName evidence="1">Uncharacterized protein</fullName>
    </submittedName>
</protein>
<proteinExistence type="predicted"/>
<keyword evidence="2" id="KW-1185">Reference proteome</keyword>
<dbReference type="Proteomes" id="UP000824782">
    <property type="component" value="Unassembled WGS sequence"/>
</dbReference>
<organism evidence="1 2">
    <name type="scientific">Engystomops pustulosus</name>
    <name type="common">Tungara frog</name>
    <name type="synonym">Physalaemus pustulosus</name>
    <dbReference type="NCBI Taxonomy" id="76066"/>
    <lineage>
        <taxon>Eukaryota</taxon>
        <taxon>Metazoa</taxon>
        <taxon>Chordata</taxon>
        <taxon>Craniata</taxon>
        <taxon>Vertebrata</taxon>
        <taxon>Euteleostomi</taxon>
        <taxon>Amphibia</taxon>
        <taxon>Batrachia</taxon>
        <taxon>Anura</taxon>
        <taxon>Neobatrachia</taxon>
        <taxon>Hyloidea</taxon>
        <taxon>Leptodactylidae</taxon>
        <taxon>Leiuperinae</taxon>
        <taxon>Engystomops</taxon>
    </lineage>
</organism>
<reference evidence="1" key="1">
    <citation type="thesis" date="2020" institute="ProQuest LLC" country="789 East Eisenhower Parkway, Ann Arbor, MI, USA">
        <title>Comparative Genomics and Chromosome Evolution.</title>
        <authorList>
            <person name="Mudd A.B."/>
        </authorList>
    </citation>
    <scope>NUCLEOTIDE SEQUENCE</scope>
    <source>
        <strain evidence="1">237g6f4</strain>
        <tissue evidence="1">Blood</tissue>
    </source>
</reference>
<accession>A0AAV6Z3D1</accession>
<evidence type="ECO:0000313" key="2">
    <source>
        <dbReference type="Proteomes" id="UP000824782"/>
    </source>
</evidence>
<sequence length="75" mass="8557">MAVSSPKGSRMDQRTFCANNGLFWPKPKNPVELERRWGMAGISVGRWSFTGSFMDGLYDCCSICHIYLMFLTIDQ</sequence>
<gene>
    <name evidence="1" type="ORF">GDO81_023118</name>
</gene>